<evidence type="ECO:0000256" key="9">
    <source>
        <dbReference type="SAM" id="Phobius"/>
    </source>
</evidence>
<reference evidence="11 12" key="1">
    <citation type="submission" date="2019-11" db="EMBL/GenBank/DDBJ databases">
        <title>Comparative genomics of hydrocarbon-degrading Desulfosarcina strains.</title>
        <authorList>
            <person name="Watanabe M."/>
            <person name="Kojima H."/>
            <person name="Fukui M."/>
        </authorList>
    </citation>
    <scope>NUCLEOTIDE SEQUENCE [LARGE SCALE GENOMIC DNA]</scope>
    <source>
        <strain evidence="11 12">PL12</strain>
    </source>
</reference>
<dbReference type="Proteomes" id="UP000427906">
    <property type="component" value="Chromosome"/>
</dbReference>
<dbReference type="AlphaFoldDB" id="A0A5K7YUC2"/>
<dbReference type="InterPro" id="IPR004358">
    <property type="entry name" value="Sig_transdc_His_kin-like_C"/>
</dbReference>
<keyword evidence="4" id="KW-0808">Transferase</keyword>
<proteinExistence type="predicted"/>
<dbReference type="EC" id="2.7.13.3" evidence="2"/>
<dbReference type="PRINTS" id="PR00344">
    <property type="entry name" value="BCTRLSENSOR"/>
</dbReference>
<evidence type="ECO:0000256" key="8">
    <source>
        <dbReference type="ARBA" id="ARBA00023012"/>
    </source>
</evidence>
<dbReference type="Gene3D" id="1.10.287.130">
    <property type="match status" value="1"/>
</dbReference>
<evidence type="ECO:0000313" key="11">
    <source>
        <dbReference type="EMBL" id="BBO71643.1"/>
    </source>
</evidence>
<dbReference type="PANTHER" id="PTHR43065">
    <property type="entry name" value="SENSOR HISTIDINE KINASE"/>
    <property type="match status" value="1"/>
</dbReference>
<keyword evidence="9" id="KW-0472">Membrane</keyword>
<dbReference type="InterPro" id="IPR003594">
    <property type="entry name" value="HATPase_dom"/>
</dbReference>
<sequence length="600" mass="65673">MLNLSRLKPRFWDYQDAAAGPGSAHFSFRRKWLMIVAFTTMVTLAPLLVMTLVDYRLTRQAFESEATMGISSMVSNTWRSTSFLLSQRRAALQFVARDNRLSDLLAPGRLAAVLENLQGGLGGFVDLDVMDAQCTLRAHAGPHALEKFPEKTAVCYDGAVANGFFISEVTLPRGQQHQLVVAIRHDQAPGSFFVLRATLDAGLLDEPIARLDLPPEIDAFIVNADGILQTSSRHYGNRFEKISLEVPEPLAGTRVLKTRDRDGRSVLLGVALIPDSPFSLMMVRPESGIMDLWFKPRLRLIGFLLFSIALILASILGVATYLVNRIHVADQRRVQALHQAAYANKLASIGRLASGVAHEVNNPLAIINQKTGLIKDLFTINRDYAGNEKLLGLVDDVLDSVRRCGTITRRLLDFSRHMESSIEAVDIEAIVRQVLAFMEKEAERRCIAVSVSVTDTIPGMKSDRGNLQQIFLNLVNNAFAFMGDGGRLDITIGRHGTAHVRVTVADTGRGIPEGDLKHIFEPFFSTRHDHGGAGLGLSVTYGMVSEMGGHITVISRVNQGTCFTVTLPLNPPRETPAAACAIHPAGHAGADGRSIQRETT</sequence>
<feature type="domain" description="Histidine kinase" evidence="10">
    <location>
        <begin position="355"/>
        <end position="571"/>
    </location>
</feature>
<dbReference type="InterPro" id="IPR036097">
    <property type="entry name" value="HisK_dim/P_sf"/>
</dbReference>
<dbReference type="SMART" id="SM00387">
    <property type="entry name" value="HATPase_c"/>
    <property type="match status" value="1"/>
</dbReference>
<organism evidence="11 12">
    <name type="scientific">Desulfosarcina alkanivorans</name>
    <dbReference type="NCBI Taxonomy" id="571177"/>
    <lineage>
        <taxon>Bacteria</taxon>
        <taxon>Pseudomonadati</taxon>
        <taxon>Thermodesulfobacteriota</taxon>
        <taxon>Desulfobacteria</taxon>
        <taxon>Desulfobacterales</taxon>
        <taxon>Desulfosarcinaceae</taxon>
        <taxon>Desulfosarcina</taxon>
    </lineage>
</organism>
<dbReference type="SUPFAM" id="SSF55874">
    <property type="entry name" value="ATPase domain of HSP90 chaperone/DNA topoisomerase II/histidine kinase"/>
    <property type="match status" value="1"/>
</dbReference>
<evidence type="ECO:0000256" key="1">
    <source>
        <dbReference type="ARBA" id="ARBA00000085"/>
    </source>
</evidence>
<evidence type="ECO:0000256" key="2">
    <source>
        <dbReference type="ARBA" id="ARBA00012438"/>
    </source>
</evidence>
<name>A0A5K7YUC2_9BACT</name>
<dbReference type="SMART" id="SM00388">
    <property type="entry name" value="HisKA"/>
    <property type="match status" value="1"/>
</dbReference>
<evidence type="ECO:0000256" key="6">
    <source>
        <dbReference type="ARBA" id="ARBA00022777"/>
    </source>
</evidence>
<dbReference type="SUPFAM" id="SSF47384">
    <property type="entry name" value="Homodimeric domain of signal transducing histidine kinase"/>
    <property type="match status" value="1"/>
</dbReference>
<dbReference type="PROSITE" id="PS50109">
    <property type="entry name" value="HIS_KIN"/>
    <property type="match status" value="1"/>
</dbReference>
<comment type="catalytic activity">
    <reaction evidence="1">
        <text>ATP + protein L-histidine = ADP + protein N-phospho-L-histidine.</text>
        <dbReference type="EC" id="2.7.13.3"/>
    </reaction>
</comment>
<dbReference type="PANTHER" id="PTHR43065:SF46">
    <property type="entry name" value="C4-DICARBOXYLATE TRANSPORT SENSOR PROTEIN DCTB"/>
    <property type="match status" value="1"/>
</dbReference>
<dbReference type="Pfam" id="PF02518">
    <property type="entry name" value="HATPase_c"/>
    <property type="match status" value="1"/>
</dbReference>
<keyword evidence="3" id="KW-0597">Phosphoprotein</keyword>
<dbReference type="GO" id="GO:0005524">
    <property type="term" value="F:ATP binding"/>
    <property type="evidence" value="ECO:0007669"/>
    <property type="project" value="UniProtKB-KW"/>
</dbReference>
<dbReference type="KEGG" id="dalk:DSCA_55730"/>
<dbReference type="OrthoDB" id="9777714at2"/>
<evidence type="ECO:0000259" key="10">
    <source>
        <dbReference type="PROSITE" id="PS50109"/>
    </source>
</evidence>
<accession>A0A5K7YUC2</accession>
<feature type="transmembrane region" description="Helical" evidence="9">
    <location>
        <begin position="303"/>
        <end position="323"/>
    </location>
</feature>
<evidence type="ECO:0000256" key="5">
    <source>
        <dbReference type="ARBA" id="ARBA00022741"/>
    </source>
</evidence>
<keyword evidence="6 11" id="KW-0418">Kinase</keyword>
<evidence type="ECO:0000313" key="12">
    <source>
        <dbReference type="Proteomes" id="UP000427906"/>
    </source>
</evidence>
<gene>
    <name evidence="11" type="ORF">DSCA_55730</name>
</gene>
<evidence type="ECO:0000256" key="4">
    <source>
        <dbReference type="ARBA" id="ARBA00022679"/>
    </source>
</evidence>
<dbReference type="GO" id="GO:0000155">
    <property type="term" value="F:phosphorelay sensor kinase activity"/>
    <property type="evidence" value="ECO:0007669"/>
    <property type="project" value="InterPro"/>
</dbReference>
<keyword evidence="12" id="KW-1185">Reference proteome</keyword>
<dbReference type="Gene3D" id="3.30.565.10">
    <property type="entry name" value="Histidine kinase-like ATPase, C-terminal domain"/>
    <property type="match status" value="1"/>
</dbReference>
<feature type="transmembrane region" description="Helical" evidence="9">
    <location>
        <begin position="32"/>
        <end position="53"/>
    </location>
</feature>
<dbReference type="InterPro" id="IPR036890">
    <property type="entry name" value="HATPase_C_sf"/>
</dbReference>
<dbReference type="InterPro" id="IPR005467">
    <property type="entry name" value="His_kinase_dom"/>
</dbReference>
<keyword evidence="8" id="KW-0902">Two-component regulatory system</keyword>
<keyword evidence="7" id="KW-0067">ATP-binding</keyword>
<dbReference type="EMBL" id="AP021874">
    <property type="protein sequence ID" value="BBO71643.1"/>
    <property type="molecule type" value="Genomic_DNA"/>
</dbReference>
<keyword evidence="9" id="KW-1133">Transmembrane helix</keyword>
<keyword evidence="9" id="KW-0812">Transmembrane</keyword>
<dbReference type="RefSeq" id="WP_155319446.1">
    <property type="nucleotide sequence ID" value="NZ_AP021874.1"/>
</dbReference>
<protein>
    <recommendedName>
        <fullName evidence="2">histidine kinase</fullName>
        <ecNumber evidence="2">2.7.13.3</ecNumber>
    </recommendedName>
</protein>
<evidence type="ECO:0000256" key="3">
    <source>
        <dbReference type="ARBA" id="ARBA00022553"/>
    </source>
</evidence>
<dbReference type="Pfam" id="PF00512">
    <property type="entry name" value="HisKA"/>
    <property type="match status" value="1"/>
</dbReference>
<dbReference type="CDD" id="cd00082">
    <property type="entry name" value="HisKA"/>
    <property type="match status" value="1"/>
</dbReference>
<dbReference type="CDD" id="cd00075">
    <property type="entry name" value="HATPase"/>
    <property type="match status" value="1"/>
</dbReference>
<evidence type="ECO:0000256" key="7">
    <source>
        <dbReference type="ARBA" id="ARBA00022840"/>
    </source>
</evidence>
<dbReference type="InterPro" id="IPR003661">
    <property type="entry name" value="HisK_dim/P_dom"/>
</dbReference>
<keyword evidence="5" id="KW-0547">Nucleotide-binding</keyword>